<evidence type="ECO:0008006" key="11">
    <source>
        <dbReference type="Google" id="ProtNLM"/>
    </source>
</evidence>
<dbReference type="PANTHER" id="PTHR31158:SF10">
    <property type="entry name" value="LD27791P"/>
    <property type="match status" value="1"/>
</dbReference>
<reference evidence="9" key="2">
    <citation type="submission" date="2022-10" db="EMBL/GenBank/DDBJ databases">
        <authorList>
            <consortium name="ENA_rothamsted_submissions"/>
            <consortium name="culmorum"/>
            <person name="King R."/>
        </authorList>
    </citation>
    <scope>NUCLEOTIDE SEQUENCE</scope>
</reference>
<evidence type="ECO:0000256" key="5">
    <source>
        <dbReference type="ARBA" id="ARBA00023136"/>
    </source>
</evidence>
<feature type="transmembrane region" description="Helical" evidence="8">
    <location>
        <begin position="181"/>
        <end position="200"/>
    </location>
</feature>
<name>A0A9P0DUN4_PHACE</name>
<evidence type="ECO:0000256" key="1">
    <source>
        <dbReference type="ARBA" id="ARBA00004141"/>
    </source>
</evidence>
<feature type="transmembrane region" description="Helical" evidence="8">
    <location>
        <begin position="59"/>
        <end position="78"/>
    </location>
</feature>
<evidence type="ECO:0000256" key="7">
    <source>
        <dbReference type="SAM" id="MobiDB-lite"/>
    </source>
</evidence>
<comment type="similarity">
    <text evidence="2">Belongs to the DUOXA family.</text>
</comment>
<dbReference type="Pfam" id="PF10204">
    <property type="entry name" value="DuoxA"/>
    <property type="match status" value="1"/>
</dbReference>
<feature type="transmembrane region" description="Helical" evidence="8">
    <location>
        <begin position="212"/>
        <end position="233"/>
    </location>
</feature>
<accession>A0A9P0DUN4</accession>
<keyword evidence="6" id="KW-0325">Glycoprotein</keyword>
<dbReference type="InterPro" id="IPR018469">
    <property type="entry name" value="Dual_oxidase_maturation_fac"/>
</dbReference>
<feature type="transmembrane region" description="Helical" evidence="8">
    <location>
        <begin position="253"/>
        <end position="275"/>
    </location>
</feature>
<dbReference type="GO" id="GO:0015031">
    <property type="term" value="P:protein transport"/>
    <property type="evidence" value="ECO:0007669"/>
    <property type="project" value="InterPro"/>
</dbReference>
<comment type="subcellular location">
    <subcellularLocation>
        <location evidence="1">Membrane</location>
        <topology evidence="1">Multi-pass membrane protein</topology>
    </subcellularLocation>
</comment>
<evidence type="ECO:0000313" key="9">
    <source>
        <dbReference type="EMBL" id="CAH1170058.1"/>
    </source>
</evidence>
<dbReference type="AlphaFoldDB" id="A0A9P0DUN4"/>
<evidence type="ECO:0000313" key="10">
    <source>
        <dbReference type="Proteomes" id="UP001153737"/>
    </source>
</evidence>
<feature type="compositionally biased region" description="Basic and acidic residues" evidence="7">
    <location>
        <begin position="395"/>
        <end position="408"/>
    </location>
</feature>
<organism evidence="9 10">
    <name type="scientific">Phaedon cochleariae</name>
    <name type="common">Mustard beetle</name>
    <dbReference type="NCBI Taxonomy" id="80249"/>
    <lineage>
        <taxon>Eukaryota</taxon>
        <taxon>Metazoa</taxon>
        <taxon>Ecdysozoa</taxon>
        <taxon>Arthropoda</taxon>
        <taxon>Hexapoda</taxon>
        <taxon>Insecta</taxon>
        <taxon>Pterygota</taxon>
        <taxon>Neoptera</taxon>
        <taxon>Endopterygota</taxon>
        <taxon>Coleoptera</taxon>
        <taxon>Polyphaga</taxon>
        <taxon>Cucujiformia</taxon>
        <taxon>Chrysomeloidea</taxon>
        <taxon>Chrysomelidae</taxon>
        <taxon>Chrysomelinae</taxon>
        <taxon>Chrysomelini</taxon>
        <taxon>Phaedon</taxon>
    </lineage>
</organism>
<dbReference type="OrthoDB" id="10042652at2759"/>
<feature type="region of interest" description="Disordered" evidence="7">
    <location>
        <begin position="367"/>
        <end position="417"/>
    </location>
</feature>
<evidence type="ECO:0000256" key="8">
    <source>
        <dbReference type="SAM" id="Phobius"/>
    </source>
</evidence>
<gene>
    <name evidence="9" type="ORF">PHAECO_LOCUS8969</name>
</gene>
<keyword evidence="3 8" id="KW-0812">Transmembrane</keyword>
<dbReference type="GO" id="GO:0005789">
    <property type="term" value="C:endoplasmic reticulum membrane"/>
    <property type="evidence" value="ECO:0007669"/>
    <property type="project" value="InterPro"/>
</dbReference>
<protein>
    <recommendedName>
        <fullName evidence="11">Dual oxidase maturation factor 1</fullName>
    </recommendedName>
</protein>
<evidence type="ECO:0000256" key="6">
    <source>
        <dbReference type="ARBA" id="ARBA00023180"/>
    </source>
</evidence>
<feature type="transmembrane region" description="Helical" evidence="8">
    <location>
        <begin position="32"/>
        <end position="52"/>
    </location>
</feature>
<evidence type="ECO:0000256" key="2">
    <source>
        <dbReference type="ARBA" id="ARBA00009816"/>
    </source>
</evidence>
<dbReference type="Proteomes" id="UP001153737">
    <property type="component" value="Chromosome 5"/>
</dbReference>
<dbReference type="PANTHER" id="PTHR31158">
    <property type="entry name" value="DUAL OXIDASE 2"/>
    <property type="match status" value="1"/>
</dbReference>
<feature type="compositionally biased region" description="Low complexity" evidence="7">
    <location>
        <begin position="374"/>
        <end position="393"/>
    </location>
</feature>
<evidence type="ECO:0000256" key="4">
    <source>
        <dbReference type="ARBA" id="ARBA00022989"/>
    </source>
</evidence>
<keyword evidence="10" id="KW-1185">Reference proteome</keyword>
<keyword evidence="4 8" id="KW-1133">Transmembrane helix</keyword>
<dbReference type="EMBL" id="OU896711">
    <property type="protein sequence ID" value="CAH1170058.1"/>
    <property type="molecule type" value="Genomic_DNA"/>
</dbReference>
<keyword evidence="5 8" id="KW-0472">Membrane</keyword>
<proteinExistence type="inferred from homology"/>
<evidence type="ECO:0000256" key="3">
    <source>
        <dbReference type="ARBA" id="ARBA00022692"/>
    </source>
</evidence>
<sequence length="417" mass="47454">MKGWFDAFRCDGGPTLYNFNNRTAVTGDVTTITFLAIFTTLYLAFLIIFFGIRKEKCSTFCAVTLSLFIGATILITVYGSAWHVSKTPAVITYRAFSKEKVIADIGVYVGLKHVNITLQASNSNWTTDIDFNERFLWIDSHQMGNSFKEALIRGLPFPILTIAEYFTVGQEGLAWGGQYRAAGYFAIIMLWTSFAIWMLMNLMLIVVPRYGALLMTLCGFLLLSTVCGYFGMLPETPLVIHVEGAVLNFEFGWCYWLVLIAGGICLLAGVIITAVEIINPHSFMTILEVDYDTPYDRHIIIEDSRGKRFQKKISEIKLDEEPNLGTKILRRLNSKDNMELNDNKSPDIRQDRQFRLEASPWKYPYKVNEKGHVEPTTPTETSSRSSMSEYLSPVHSDRFRHTSHRQSDRIQPSVSMW</sequence>
<reference evidence="9" key="1">
    <citation type="submission" date="2022-01" db="EMBL/GenBank/DDBJ databases">
        <authorList>
            <person name="King R."/>
        </authorList>
    </citation>
    <scope>NUCLEOTIDE SEQUENCE</scope>
</reference>